<dbReference type="InterPro" id="IPR000792">
    <property type="entry name" value="Tscrpt_reg_LuxR_C"/>
</dbReference>
<dbReference type="EMBL" id="JBIGHY010000018">
    <property type="protein sequence ID" value="MFG6417199.1"/>
    <property type="molecule type" value="Genomic_DNA"/>
</dbReference>
<keyword evidence="2" id="KW-0238">DNA-binding</keyword>
<dbReference type="Gene3D" id="1.10.10.10">
    <property type="entry name" value="Winged helix-like DNA-binding domain superfamily/Winged helix DNA-binding domain"/>
    <property type="match status" value="1"/>
</dbReference>
<evidence type="ECO:0000313" key="5">
    <source>
        <dbReference type="EMBL" id="MFG6417199.1"/>
    </source>
</evidence>
<dbReference type="Proteomes" id="UP001606300">
    <property type="component" value="Unassembled WGS sequence"/>
</dbReference>
<dbReference type="SUPFAM" id="SSF75516">
    <property type="entry name" value="Pheromone-binding domain of LuxR-like quorum-sensing transcription factors"/>
    <property type="match status" value="1"/>
</dbReference>
<accession>A0ABW7EV19</accession>
<keyword evidence="1" id="KW-0805">Transcription regulation</keyword>
<evidence type="ECO:0000259" key="4">
    <source>
        <dbReference type="SMART" id="SM00421"/>
    </source>
</evidence>
<name>A0ABW7EV19_9BURK</name>
<evidence type="ECO:0000256" key="3">
    <source>
        <dbReference type="ARBA" id="ARBA00023163"/>
    </source>
</evidence>
<gene>
    <name evidence="5" type="ORF">ACG02S_25210</name>
</gene>
<organism evidence="5 6">
    <name type="scientific">Pelomonas dachongensis</name>
    <dbReference type="NCBI Taxonomy" id="3299029"/>
    <lineage>
        <taxon>Bacteria</taxon>
        <taxon>Pseudomonadati</taxon>
        <taxon>Pseudomonadota</taxon>
        <taxon>Betaproteobacteria</taxon>
        <taxon>Burkholderiales</taxon>
        <taxon>Sphaerotilaceae</taxon>
        <taxon>Roseateles</taxon>
    </lineage>
</organism>
<dbReference type="SUPFAM" id="SSF46894">
    <property type="entry name" value="C-terminal effector domain of the bipartite response regulators"/>
    <property type="match status" value="1"/>
</dbReference>
<dbReference type="Gene3D" id="3.30.450.80">
    <property type="entry name" value="Transcription factor LuxR-like, autoinducer-binding domain"/>
    <property type="match status" value="1"/>
</dbReference>
<keyword evidence="3" id="KW-0804">Transcription</keyword>
<proteinExistence type="predicted"/>
<dbReference type="InterPro" id="IPR036388">
    <property type="entry name" value="WH-like_DNA-bd_sf"/>
</dbReference>
<feature type="domain" description="HTH luxR-type" evidence="4">
    <location>
        <begin position="196"/>
        <end position="253"/>
    </location>
</feature>
<evidence type="ECO:0000256" key="1">
    <source>
        <dbReference type="ARBA" id="ARBA00023015"/>
    </source>
</evidence>
<keyword evidence="6" id="KW-1185">Reference proteome</keyword>
<dbReference type="Pfam" id="PF00196">
    <property type="entry name" value="GerE"/>
    <property type="match status" value="1"/>
</dbReference>
<comment type="caution">
    <text evidence="5">The sequence shown here is derived from an EMBL/GenBank/DDBJ whole genome shotgun (WGS) entry which is preliminary data.</text>
</comment>
<dbReference type="InterPro" id="IPR005143">
    <property type="entry name" value="TF_LuxR_autoind-bd_dom"/>
</dbReference>
<dbReference type="SMART" id="SM00421">
    <property type="entry name" value="HTH_LUXR"/>
    <property type="match status" value="1"/>
</dbReference>
<reference evidence="5 6" key="1">
    <citation type="submission" date="2024-09" db="EMBL/GenBank/DDBJ databases">
        <title>Novel species of the genus Pelomonas and Roseateles isolated from streams.</title>
        <authorList>
            <person name="Lu H."/>
        </authorList>
    </citation>
    <scope>NUCLEOTIDE SEQUENCE [LARGE SCALE GENOMIC DNA]</scope>
    <source>
        <strain evidence="5 6">DC23W</strain>
    </source>
</reference>
<evidence type="ECO:0000313" key="6">
    <source>
        <dbReference type="Proteomes" id="UP001606300"/>
    </source>
</evidence>
<dbReference type="InterPro" id="IPR016032">
    <property type="entry name" value="Sig_transdc_resp-reg_C-effctor"/>
</dbReference>
<protein>
    <submittedName>
        <fullName evidence="5">LuxR C-terminal-related transcriptional regulator</fullName>
    </submittedName>
</protein>
<dbReference type="InterPro" id="IPR036693">
    <property type="entry name" value="TF_LuxR_autoind-bd_dom_sf"/>
</dbReference>
<dbReference type="Pfam" id="PF03472">
    <property type="entry name" value="Autoind_bind"/>
    <property type="match status" value="1"/>
</dbReference>
<evidence type="ECO:0000256" key="2">
    <source>
        <dbReference type="ARBA" id="ARBA00023125"/>
    </source>
</evidence>
<sequence length="259" mass="28790">MNSSPRTADLFGLATLPDAPANALRLLELLPRIGAADCQESVIDLFWQVLRMIGAGSGVFVSAIRDHATRTSVRSLTACDLNWTVEYSRLDWPEHDPWLRYAMDSQSPVLGDELKLRPDEQEFIRRAAAVGFSSSVVVPAPSCFGASRVGVLILGSPNPGFFAGDAFPMIKLVARELAMELHEWLLKAIRDDLLERSQIKPEEVELLRYEAAGHTSKMIAAALNTKPRTVDCWFQRVTTKLNAPDRRTAMRIARLYGLI</sequence>